<feature type="region of interest" description="Disordered" evidence="1">
    <location>
        <begin position="153"/>
        <end position="187"/>
    </location>
</feature>
<gene>
    <name evidence="3" type="ORF">EKH77_14620</name>
</gene>
<dbReference type="OrthoDB" id="4333909at2"/>
<feature type="compositionally biased region" description="Basic and acidic residues" evidence="1">
    <location>
        <begin position="178"/>
        <end position="187"/>
    </location>
</feature>
<evidence type="ECO:0000313" key="4">
    <source>
        <dbReference type="Proteomes" id="UP000267900"/>
    </source>
</evidence>
<evidence type="ECO:0000256" key="1">
    <source>
        <dbReference type="SAM" id="MobiDB-lite"/>
    </source>
</evidence>
<proteinExistence type="predicted"/>
<evidence type="ECO:0000313" key="3">
    <source>
        <dbReference type="EMBL" id="AZQ72290.1"/>
    </source>
</evidence>
<feature type="region of interest" description="Disordered" evidence="1">
    <location>
        <begin position="78"/>
        <end position="97"/>
    </location>
</feature>
<name>A0A3S9PIV1_STRLT</name>
<reference evidence="3 4" key="1">
    <citation type="submission" date="2018-12" db="EMBL/GenBank/DDBJ databases">
        <title>The whole draft genome of Streptomyce luteoverticillatus CGMCC 15060.</title>
        <authorList>
            <person name="Feng Z."/>
            <person name="Chen G."/>
            <person name="Zhang J."/>
            <person name="Zhu H."/>
            <person name="Yu X."/>
            <person name="Zhang W."/>
            <person name="Zhang X."/>
        </authorList>
    </citation>
    <scope>NUCLEOTIDE SEQUENCE [LARGE SCALE GENOMIC DNA]</scope>
    <source>
        <strain evidence="3 4">CGMCC 15060</strain>
    </source>
</reference>
<organism evidence="3 4">
    <name type="scientific">Streptomyces luteoverticillatus</name>
    <name type="common">Streptoverticillium luteoverticillatus</name>
    <dbReference type="NCBI Taxonomy" id="66425"/>
    <lineage>
        <taxon>Bacteria</taxon>
        <taxon>Bacillati</taxon>
        <taxon>Actinomycetota</taxon>
        <taxon>Actinomycetes</taxon>
        <taxon>Kitasatosporales</taxon>
        <taxon>Streptomycetaceae</taxon>
        <taxon>Streptomyces</taxon>
    </lineage>
</organism>
<dbReference type="Proteomes" id="UP000267900">
    <property type="component" value="Chromosome"/>
</dbReference>
<keyword evidence="4" id="KW-1185">Reference proteome</keyword>
<feature type="compositionally biased region" description="Basic and acidic residues" evidence="1">
    <location>
        <begin position="78"/>
        <end position="88"/>
    </location>
</feature>
<feature type="signal peptide" evidence="2">
    <location>
        <begin position="1"/>
        <end position="24"/>
    </location>
</feature>
<dbReference type="PROSITE" id="PS51257">
    <property type="entry name" value="PROKAR_LIPOPROTEIN"/>
    <property type="match status" value="1"/>
</dbReference>
<feature type="chain" id="PRO_5038861981" description="DUF3558 domain-containing protein" evidence="2">
    <location>
        <begin position="25"/>
        <end position="239"/>
    </location>
</feature>
<dbReference type="AlphaFoldDB" id="A0A3S9PIV1"/>
<feature type="compositionally biased region" description="Low complexity" evidence="1">
    <location>
        <begin position="41"/>
        <end position="55"/>
    </location>
</feature>
<sequence>MHRPTAPRLARILACAAVPVMLVATGCSDSDSGSKKKESGKPSAPATPSSAAPSVKAATFGKLPEVCKTLSEKTIDKLVPKAEKKEGKALPSSDTNDSASCFWSGLNDEDVKDLQFRTLTVSLKRFASDPTLGTGEKRAQDFVAKQTSVATTADGAKDAKTDKASGIGDEANVVGTTTKKDDNDHKNETVVARTANVVITVKYSGAGLQGAKTPDADALKNDAQDATKEVVTAVAAANK</sequence>
<protein>
    <recommendedName>
        <fullName evidence="5">DUF3558 domain-containing protein</fullName>
    </recommendedName>
</protein>
<accession>A0A3S9PIV1</accession>
<evidence type="ECO:0008006" key="5">
    <source>
        <dbReference type="Google" id="ProtNLM"/>
    </source>
</evidence>
<dbReference type="RefSeq" id="WP_126914819.1">
    <property type="nucleotide sequence ID" value="NZ_CP034587.1"/>
</dbReference>
<dbReference type="EMBL" id="CP034587">
    <property type="protein sequence ID" value="AZQ72290.1"/>
    <property type="molecule type" value="Genomic_DNA"/>
</dbReference>
<evidence type="ECO:0000256" key="2">
    <source>
        <dbReference type="SAM" id="SignalP"/>
    </source>
</evidence>
<feature type="region of interest" description="Disordered" evidence="1">
    <location>
        <begin position="27"/>
        <end position="55"/>
    </location>
</feature>
<keyword evidence="2" id="KW-0732">Signal</keyword>